<evidence type="ECO:0000313" key="2">
    <source>
        <dbReference type="EMBL" id="MXU91788.1"/>
    </source>
</evidence>
<protein>
    <submittedName>
        <fullName evidence="2">Putative secreted protein</fullName>
    </submittedName>
</protein>
<accession>A0A6B0UR09</accession>
<evidence type="ECO:0000256" key="1">
    <source>
        <dbReference type="SAM" id="MobiDB-lite"/>
    </source>
</evidence>
<feature type="region of interest" description="Disordered" evidence="1">
    <location>
        <begin position="100"/>
        <end position="125"/>
    </location>
</feature>
<reference evidence="2" key="1">
    <citation type="submission" date="2019-12" db="EMBL/GenBank/DDBJ databases">
        <title>An insight into the sialome of adult female Ixodes ricinus ticks feeding for 6 days.</title>
        <authorList>
            <person name="Perner J."/>
            <person name="Ribeiro J.M.C."/>
        </authorList>
    </citation>
    <scope>NUCLEOTIDE SEQUENCE</scope>
    <source>
        <strain evidence="2">Semi-engorged</strain>
        <tissue evidence="2">Salivary glands</tissue>
    </source>
</reference>
<proteinExistence type="predicted"/>
<organism evidence="2">
    <name type="scientific">Ixodes ricinus</name>
    <name type="common">Common tick</name>
    <name type="synonym">Acarus ricinus</name>
    <dbReference type="NCBI Taxonomy" id="34613"/>
    <lineage>
        <taxon>Eukaryota</taxon>
        <taxon>Metazoa</taxon>
        <taxon>Ecdysozoa</taxon>
        <taxon>Arthropoda</taxon>
        <taxon>Chelicerata</taxon>
        <taxon>Arachnida</taxon>
        <taxon>Acari</taxon>
        <taxon>Parasitiformes</taxon>
        <taxon>Ixodida</taxon>
        <taxon>Ixodoidea</taxon>
        <taxon>Ixodidae</taxon>
        <taxon>Ixodinae</taxon>
        <taxon>Ixodes</taxon>
    </lineage>
</organism>
<dbReference type="EMBL" id="GIFC01009705">
    <property type="protein sequence ID" value="MXU91788.1"/>
    <property type="molecule type" value="Transcribed_RNA"/>
</dbReference>
<dbReference type="AlphaFoldDB" id="A0A6B0UR09"/>
<feature type="compositionally biased region" description="Polar residues" evidence="1">
    <location>
        <begin position="110"/>
        <end position="125"/>
    </location>
</feature>
<name>A0A6B0UR09_IXORI</name>
<sequence>MFLHSHKGWLGVVRLGGVFAVGARARVWHSWPGLLSGAESLQSDRLVGAIAFRDGLLGLFTFFGEFPVDCLLDAGASALHRTDRVVACSGAVTGTPSCWRSPGQRLEGRSSLTASPATAFPTMSA</sequence>